<proteinExistence type="predicted"/>
<name>A0ABT4TVF3_9ACTN</name>
<dbReference type="RefSeq" id="WP_270681229.1">
    <property type="nucleotide sequence ID" value="NZ_JAQFWP010000095.1"/>
</dbReference>
<evidence type="ECO:0000313" key="2">
    <source>
        <dbReference type="Proteomes" id="UP001165685"/>
    </source>
</evidence>
<evidence type="ECO:0000313" key="1">
    <source>
        <dbReference type="EMBL" id="MDA2808642.1"/>
    </source>
</evidence>
<dbReference type="EMBL" id="JAQFWP010000095">
    <property type="protein sequence ID" value="MDA2808642.1"/>
    <property type="molecule type" value="Genomic_DNA"/>
</dbReference>
<protein>
    <recommendedName>
        <fullName evidence="3">Large polyvalent protein associated domain-containing protein</fullName>
    </recommendedName>
</protein>
<dbReference type="Proteomes" id="UP001165685">
    <property type="component" value="Unassembled WGS sequence"/>
</dbReference>
<evidence type="ECO:0008006" key="3">
    <source>
        <dbReference type="Google" id="ProtNLM"/>
    </source>
</evidence>
<organism evidence="1 2">
    <name type="scientific">Nocardiopsis suaedae</name>
    <dbReference type="NCBI Taxonomy" id="3018444"/>
    <lineage>
        <taxon>Bacteria</taxon>
        <taxon>Bacillati</taxon>
        <taxon>Actinomycetota</taxon>
        <taxon>Actinomycetes</taxon>
        <taxon>Streptosporangiales</taxon>
        <taxon>Nocardiopsidaceae</taxon>
        <taxon>Nocardiopsis</taxon>
    </lineage>
</organism>
<reference evidence="1" key="1">
    <citation type="submission" date="2023-01" db="EMBL/GenBank/DDBJ databases">
        <title>Draft genome sequence of Nocardiopsis sp. LSu2-4 isolated from halophytes.</title>
        <authorList>
            <person name="Duangmal K."/>
            <person name="Chantavorakit T."/>
        </authorList>
    </citation>
    <scope>NUCLEOTIDE SEQUENCE</scope>
    <source>
        <strain evidence="1">LSu2-4</strain>
    </source>
</reference>
<keyword evidence="2" id="KW-1185">Reference proteome</keyword>
<sequence>MDERVIIAMNRDPVTELSVDYSSEKFDGGIAPGEETAIGVPTEDGSWLESLWDSEVACHSSEIRIAALSESGQTYYYDGPICDEGSWVITEKDRTEEPPPSGFTSIGD</sequence>
<comment type="caution">
    <text evidence="1">The sequence shown here is derived from an EMBL/GenBank/DDBJ whole genome shotgun (WGS) entry which is preliminary data.</text>
</comment>
<gene>
    <name evidence="1" type="ORF">O4U47_29325</name>
</gene>
<accession>A0ABT4TVF3</accession>